<keyword evidence="2" id="KW-0479">Metal-binding</keyword>
<evidence type="ECO:0000256" key="3">
    <source>
        <dbReference type="ARBA" id="ARBA00022737"/>
    </source>
</evidence>
<dbReference type="InterPro" id="IPR044066">
    <property type="entry name" value="TRIAD_supradom"/>
</dbReference>
<evidence type="ECO:0000313" key="9">
    <source>
        <dbReference type="Proteomes" id="UP000095280"/>
    </source>
</evidence>
<dbReference type="Proteomes" id="UP000095280">
    <property type="component" value="Unplaced"/>
</dbReference>
<keyword evidence="3" id="KW-0677">Repeat</keyword>
<dbReference type="WBParaSite" id="maker-uti_cns_0047199-snap-gene-0.3-mRNA-1">
    <property type="protein sequence ID" value="maker-uti_cns_0047199-snap-gene-0.3-mRNA-1"/>
    <property type="gene ID" value="maker-uti_cns_0047199-snap-gene-0.3"/>
</dbReference>
<evidence type="ECO:0000259" key="8">
    <source>
        <dbReference type="PROSITE" id="PS51873"/>
    </source>
</evidence>
<dbReference type="GO" id="GO:0016740">
    <property type="term" value="F:transferase activity"/>
    <property type="evidence" value="ECO:0007669"/>
    <property type="project" value="UniProtKB-KW"/>
</dbReference>
<keyword evidence="1" id="KW-0808">Transferase</keyword>
<feature type="domain" description="RING-type" evidence="8">
    <location>
        <begin position="50"/>
        <end position="283"/>
    </location>
</feature>
<sequence length="1066" mass="116230">MVYASKTIDFEQHKDKHLSDFHLENHANLHMVLRLPGGSRLRELGDCVELTEEPDMITWDDDKDNLRVKMPCGHAIGPDSLTMYCRSLLDSGLYRFLCPWLDPNDSRVGCPVEWDFVVIRRLAVLSDEERQEFERKISENYLRRAVNIQECPSCHSYCKRVSSRDRRVVCPACSSGGRQRFEFCWYCLNKWRSAGTDKCGNDICSGKDPRIAILAAAPVKEIVGVKDVPGRRACIHCGMIIEHVRSCKHMKCICGQEFCFICLKPKNSEGNWQCGSFNAPFPCPDLAGGLSASSFFDSTSPSAAASAGVSVDNDAGLTSSTMAGDFKCWNLAKSAANRTADSVRLFVQAGRPYRLRAIRITCTSTGTRCSWSSDIRQTQSATLRPTPAASDLVWLRRAAQAVQPIGAAQVEQPPGALDYKFGAIAEAQLAEARFRLCWRQRKLCPQARVTPRFSSEAGQESECQALLELAKTFGAASAAAFFSFLNWNRIDMKGRRASGGGGSTPASCSASSAPFPRVLMLMALSSIWVTYSSQRWANIARRLANVAASSFKARSSPRSLSIVSHRPQLGILIPQLRHVLGLRFAANVAAAVFADAAVADVAVGVASPFQRFGKMSTQQTEQVALPLLLLGQLFGRVRCRCGRRHGGGIVDVFVCWRRWRLVGWDRSFETRLRKGRRQCNNHFSVSSLAPSTKPARKRLAAAAARLSAAPRRSRRLAAALSSAAHLSLSCISSDTSSASLRGSGPDSRSSRSWRRFNSNCSEAIWRRATWYLCSRTLRCCCFGSAVPSVSALAAAAAAAASAAAASASRPADSASLRLAVSSSDSTWRSRSDHCRSADWRSSLSKSPPLTDCWADSSASSSGDATEPGAAGSTTAVASACPTSSTSSTSSASSFRDKLLSCIRLSVFSRVSSSLRRECLASRSICRDSSASARFRSEMERSFPASSSWLARISVSSARRLQSCCISSFLSASRRRIDSVRLAASSVSRSASACFRSSWIRHSASASQSFGVESEDEAVNHIPVTREEPAADEDQPSDLEETMFPRRSPDLYPRPPLPYRKKPKPGL</sequence>
<evidence type="ECO:0000256" key="6">
    <source>
        <dbReference type="ARBA" id="ARBA00022833"/>
    </source>
</evidence>
<keyword evidence="6" id="KW-0862">Zinc</keyword>
<dbReference type="GO" id="GO:0008270">
    <property type="term" value="F:zinc ion binding"/>
    <property type="evidence" value="ECO:0007669"/>
    <property type="project" value="UniProtKB-KW"/>
</dbReference>
<feature type="compositionally biased region" description="Acidic residues" evidence="7">
    <location>
        <begin position="1029"/>
        <end position="1040"/>
    </location>
</feature>
<reference evidence="10" key="1">
    <citation type="submission" date="2016-11" db="UniProtKB">
        <authorList>
            <consortium name="WormBaseParasite"/>
        </authorList>
    </citation>
    <scope>IDENTIFICATION</scope>
</reference>
<dbReference type="SUPFAM" id="SSF57850">
    <property type="entry name" value="RING/U-box"/>
    <property type="match status" value="2"/>
</dbReference>
<name>A0A1I8JDH6_9PLAT</name>
<feature type="region of interest" description="Disordered" evidence="7">
    <location>
        <begin position="1009"/>
        <end position="1066"/>
    </location>
</feature>
<evidence type="ECO:0000256" key="4">
    <source>
        <dbReference type="ARBA" id="ARBA00022771"/>
    </source>
</evidence>
<feature type="region of interest" description="Disordered" evidence="7">
    <location>
        <begin position="734"/>
        <end position="753"/>
    </location>
</feature>
<organism evidence="9 10">
    <name type="scientific">Macrostomum lignano</name>
    <dbReference type="NCBI Taxonomy" id="282301"/>
    <lineage>
        <taxon>Eukaryota</taxon>
        <taxon>Metazoa</taxon>
        <taxon>Spiralia</taxon>
        <taxon>Lophotrochozoa</taxon>
        <taxon>Platyhelminthes</taxon>
        <taxon>Rhabditophora</taxon>
        <taxon>Macrostomorpha</taxon>
        <taxon>Macrostomida</taxon>
        <taxon>Macrostomidae</taxon>
        <taxon>Macrostomum</taxon>
    </lineage>
</organism>
<accession>A0A1I8JDH6</accession>
<dbReference type="PROSITE" id="PS51873">
    <property type="entry name" value="TRIAD"/>
    <property type="match status" value="1"/>
</dbReference>
<proteinExistence type="predicted"/>
<keyword evidence="9" id="KW-1185">Reference proteome</keyword>
<protein>
    <submittedName>
        <fullName evidence="10">RING-type domain-containing protein</fullName>
    </submittedName>
</protein>
<dbReference type="AlphaFoldDB" id="A0A1I8JDH6"/>
<dbReference type="CDD" id="cd20336">
    <property type="entry name" value="Rcat_RBR"/>
    <property type="match status" value="1"/>
</dbReference>
<evidence type="ECO:0000256" key="2">
    <source>
        <dbReference type="ARBA" id="ARBA00022723"/>
    </source>
</evidence>
<evidence type="ECO:0000256" key="7">
    <source>
        <dbReference type="SAM" id="MobiDB-lite"/>
    </source>
</evidence>
<feature type="compositionally biased region" description="Low complexity" evidence="7">
    <location>
        <begin position="734"/>
        <end position="747"/>
    </location>
</feature>
<keyword evidence="4" id="KW-0863">Zinc-finger</keyword>
<keyword evidence="5" id="KW-0833">Ubl conjugation pathway</keyword>
<evidence type="ECO:0000313" key="10">
    <source>
        <dbReference type="WBParaSite" id="maker-uti_cns_0047199-snap-gene-0.3-mRNA-1"/>
    </source>
</evidence>
<dbReference type="Gene3D" id="1.20.120.1750">
    <property type="match status" value="1"/>
</dbReference>
<evidence type="ECO:0000256" key="5">
    <source>
        <dbReference type="ARBA" id="ARBA00022786"/>
    </source>
</evidence>
<evidence type="ECO:0000256" key="1">
    <source>
        <dbReference type="ARBA" id="ARBA00022679"/>
    </source>
</evidence>